<dbReference type="InterPro" id="IPR029058">
    <property type="entry name" value="AB_hydrolase_fold"/>
</dbReference>
<keyword evidence="3" id="KW-1185">Reference proteome</keyword>
<keyword evidence="2" id="KW-0378">Hydrolase</keyword>
<dbReference type="Gene3D" id="3.40.50.1820">
    <property type="entry name" value="alpha/beta hydrolase"/>
    <property type="match status" value="1"/>
</dbReference>
<evidence type="ECO:0000313" key="2">
    <source>
        <dbReference type="EMBL" id="MDJ1506084.1"/>
    </source>
</evidence>
<proteinExistence type="predicted"/>
<dbReference type="InterPro" id="IPR014940">
    <property type="entry name" value="BAAT_C"/>
</dbReference>
<dbReference type="GO" id="GO:0016787">
    <property type="term" value="F:hydrolase activity"/>
    <property type="evidence" value="ECO:0007669"/>
    <property type="project" value="UniProtKB-KW"/>
</dbReference>
<protein>
    <submittedName>
        <fullName evidence="2">Acyl-CoA thioester hydrolase/BAAT C-terminal domain-containing protein</fullName>
    </submittedName>
</protein>
<gene>
    <name evidence="2" type="ORF">QNI22_35825</name>
</gene>
<evidence type="ECO:0000313" key="3">
    <source>
        <dbReference type="Proteomes" id="UP001232063"/>
    </source>
</evidence>
<name>A0AAE3R9D1_9BACT</name>
<dbReference type="RefSeq" id="WP_314518814.1">
    <property type="nucleotide sequence ID" value="NZ_JASJOU010000020.1"/>
</dbReference>
<sequence length="112" mass="12960">MTSNNSKGPILLLSGQDDQRWPSERMAILIEGWLKDKNYPYEVRNVIYPDAGHWLLSFKDSYPIIASSFFRNGGMNINGKHYQFENGGTAWGTMVARRNARKETLQFLKQFK</sequence>
<accession>A0AAE3R9D1</accession>
<evidence type="ECO:0000259" key="1">
    <source>
        <dbReference type="Pfam" id="PF08840"/>
    </source>
</evidence>
<reference evidence="2" key="1">
    <citation type="submission" date="2023-05" db="EMBL/GenBank/DDBJ databases">
        <authorList>
            <person name="Zhang X."/>
        </authorList>
    </citation>
    <scope>NUCLEOTIDE SEQUENCE</scope>
    <source>
        <strain evidence="2">BD1B2-1</strain>
    </source>
</reference>
<organism evidence="2 3">
    <name type="scientific">Xanthocytophaga agilis</name>
    <dbReference type="NCBI Taxonomy" id="3048010"/>
    <lineage>
        <taxon>Bacteria</taxon>
        <taxon>Pseudomonadati</taxon>
        <taxon>Bacteroidota</taxon>
        <taxon>Cytophagia</taxon>
        <taxon>Cytophagales</taxon>
        <taxon>Rhodocytophagaceae</taxon>
        <taxon>Xanthocytophaga</taxon>
    </lineage>
</organism>
<dbReference type="SUPFAM" id="SSF53474">
    <property type="entry name" value="alpha/beta-Hydrolases"/>
    <property type="match status" value="1"/>
</dbReference>
<dbReference type="EMBL" id="JASJOU010000020">
    <property type="protein sequence ID" value="MDJ1506084.1"/>
    <property type="molecule type" value="Genomic_DNA"/>
</dbReference>
<dbReference type="Pfam" id="PF08840">
    <property type="entry name" value="BAAT_C"/>
    <property type="match status" value="1"/>
</dbReference>
<feature type="domain" description="BAAT/Acyl-CoA thioester hydrolase C-terminal" evidence="1">
    <location>
        <begin position="4"/>
        <end position="109"/>
    </location>
</feature>
<dbReference type="Proteomes" id="UP001232063">
    <property type="component" value="Unassembled WGS sequence"/>
</dbReference>
<dbReference type="AlphaFoldDB" id="A0AAE3R9D1"/>
<comment type="caution">
    <text evidence="2">The sequence shown here is derived from an EMBL/GenBank/DDBJ whole genome shotgun (WGS) entry which is preliminary data.</text>
</comment>